<dbReference type="PROSITE" id="PS00376">
    <property type="entry name" value="ADOMET_SYNTHASE_1"/>
    <property type="match status" value="1"/>
</dbReference>
<dbReference type="PROSITE" id="PS00377">
    <property type="entry name" value="ADOMET_SYNTHASE_2"/>
    <property type="match status" value="1"/>
</dbReference>
<dbReference type="RefSeq" id="WP_181601433.1">
    <property type="nucleotide sequence ID" value="NZ_CP059378.1"/>
</dbReference>
<feature type="domain" description="S-adenosylmethionine synthetase C-terminal" evidence="15">
    <location>
        <begin position="241"/>
        <end position="380"/>
    </location>
</feature>
<feature type="binding site" description="in other chain" evidence="10">
    <location>
        <position position="55"/>
    </location>
    <ligand>
        <name>L-methionine</name>
        <dbReference type="ChEBI" id="CHEBI:57844"/>
        <note>ligand shared between two neighboring subunits</note>
    </ligand>
</feature>
<evidence type="ECO:0000313" key="16">
    <source>
        <dbReference type="EMBL" id="QLY79218.1"/>
    </source>
</evidence>
<dbReference type="HAMAP" id="MF_00086">
    <property type="entry name" value="S_AdoMet_synth1"/>
    <property type="match status" value="1"/>
</dbReference>
<evidence type="ECO:0000256" key="4">
    <source>
        <dbReference type="ARBA" id="ARBA00022679"/>
    </source>
</evidence>
<feature type="domain" description="S-adenosylmethionine synthetase N-terminal" evidence="13">
    <location>
        <begin position="3"/>
        <end position="99"/>
    </location>
</feature>
<dbReference type="CDD" id="cd18079">
    <property type="entry name" value="S-AdoMet_synt"/>
    <property type="match status" value="1"/>
</dbReference>
<comment type="cofactor">
    <cofactor evidence="10">
        <name>K(+)</name>
        <dbReference type="ChEBI" id="CHEBI:29103"/>
    </cofactor>
    <text evidence="10">Binds 1 potassium ion per subunit.</text>
</comment>
<gene>
    <name evidence="10" type="primary">metK</name>
    <name evidence="16" type="ORF">HZF06_19395</name>
</gene>
<evidence type="ECO:0000256" key="8">
    <source>
        <dbReference type="ARBA" id="ARBA00022842"/>
    </source>
</evidence>
<dbReference type="GO" id="GO:0006556">
    <property type="term" value="P:S-adenosylmethionine biosynthetic process"/>
    <property type="evidence" value="ECO:0007669"/>
    <property type="project" value="UniProtKB-UniRule"/>
</dbReference>
<organism evidence="16 17">
    <name type="scientific">Clostridium intestinale</name>
    <dbReference type="NCBI Taxonomy" id="36845"/>
    <lineage>
        <taxon>Bacteria</taxon>
        <taxon>Bacillati</taxon>
        <taxon>Bacillota</taxon>
        <taxon>Clostridia</taxon>
        <taxon>Eubacteriales</taxon>
        <taxon>Clostridiaceae</taxon>
        <taxon>Clostridium</taxon>
    </lineage>
</organism>
<feature type="binding site" description="in other chain" evidence="10">
    <location>
        <begin position="172"/>
        <end position="174"/>
    </location>
    <ligand>
        <name>ATP</name>
        <dbReference type="ChEBI" id="CHEBI:30616"/>
        <note>ligand shared between two neighboring subunits</note>
    </ligand>
</feature>
<keyword evidence="6 10" id="KW-0547">Nucleotide-binding</keyword>
<evidence type="ECO:0000313" key="17">
    <source>
        <dbReference type="Proteomes" id="UP000512286"/>
    </source>
</evidence>
<evidence type="ECO:0000256" key="1">
    <source>
        <dbReference type="ARBA" id="ARBA00005224"/>
    </source>
</evidence>
<comment type="similarity">
    <text evidence="2 10 12">Belongs to the AdoMet synthase family.</text>
</comment>
<feature type="domain" description="S-adenosylmethionine synthetase central" evidence="14">
    <location>
        <begin position="123"/>
        <end position="239"/>
    </location>
</feature>
<dbReference type="Pfam" id="PF02772">
    <property type="entry name" value="S-AdoMet_synt_M"/>
    <property type="match status" value="1"/>
</dbReference>
<dbReference type="EMBL" id="CP059378">
    <property type="protein sequence ID" value="QLY79218.1"/>
    <property type="molecule type" value="Genomic_DNA"/>
</dbReference>
<keyword evidence="9 10" id="KW-0630">Potassium</keyword>
<evidence type="ECO:0000256" key="3">
    <source>
        <dbReference type="ARBA" id="ARBA00022563"/>
    </source>
</evidence>
<evidence type="ECO:0000256" key="7">
    <source>
        <dbReference type="ARBA" id="ARBA00022840"/>
    </source>
</evidence>
<dbReference type="AlphaFoldDB" id="A0A7D7A2C2"/>
<name>A0A7D7A2C2_9CLOT</name>
<accession>A0A7D7A2C2</accession>
<dbReference type="Gene3D" id="3.30.300.10">
    <property type="match status" value="3"/>
</dbReference>
<keyword evidence="4 10" id="KW-0808">Transferase</keyword>
<evidence type="ECO:0000256" key="9">
    <source>
        <dbReference type="ARBA" id="ARBA00022958"/>
    </source>
</evidence>
<keyword evidence="8 10" id="KW-0460">Magnesium</keyword>
<feature type="binding site" description="in other chain" evidence="10">
    <location>
        <position position="14"/>
    </location>
    <ligand>
        <name>ATP</name>
        <dbReference type="ChEBI" id="CHEBI:30616"/>
        <note>ligand shared between two neighboring subunits</note>
    </ligand>
</feature>
<evidence type="ECO:0000256" key="10">
    <source>
        <dbReference type="HAMAP-Rule" id="MF_00086"/>
    </source>
</evidence>
<dbReference type="InterPro" id="IPR022630">
    <property type="entry name" value="S-AdoMet_synt_C"/>
</dbReference>
<comment type="function">
    <text evidence="10">Catalyzes the formation of S-adenosylmethionine (AdoMet) from methionine and ATP. The overall synthetic reaction is composed of two sequential steps, AdoMet formation and the subsequent tripolyphosphate hydrolysis which occurs prior to release of AdoMet from the enzyme.</text>
</comment>
<dbReference type="GO" id="GO:0005737">
    <property type="term" value="C:cytoplasm"/>
    <property type="evidence" value="ECO:0007669"/>
    <property type="project" value="UniProtKB-SubCell"/>
</dbReference>
<feature type="binding site" evidence="10">
    <location>
        <position position="42"/>
    </location>
    <ligand>
        <name>K(+)</name>
        <dbReference type="ChEBI" id="CHEBI:29103"/>
    </ligand>
</feature>
<dbReference type="InterPro" id="IPR022631">
    <property type="entry name" value="ADOMET_SYNTHASE_CS"/>
</dbReference>
<evidence type="ECO:0000259" key="15">
    <source>
        <dbReference type="Pfam" id="PF02773"/>
    </source>
</evidence>
<keyword evidence="3 10" id="KW-0554">One-carbon metabolism</keyword>
<feature type="binding site" evidence="10">
    <location>
        <position position="274"/>
    </location>
    <ligand>
        <name>ATP</name>
        <dbReference type="ChEBI" id="CHEBI:30616"/>
        <note>ligand shared between two neighboring subunits</note>
    </ligand>
</feature>
<dbReference type="GO" id="GO:0000287">
    <property type="term" value="F:magnesium ion binding"/>
    <property type="evidence" value="ECO:0007669"/>
    <property type="project" value="UniProtKB-UniRule"/>
</dbReference>
<dbReference type="Pfam" id="PF00438">
    <property type="entry name" value="S-AdoMet_synt_N"/>
    <property type="match status" value="1"/>
</dbReference>
<keyword evidence="10" id="KW-0963">Cytoplasm</keyword>
<evidence type="ECO:0000256" key="5">
    <source>
        <dbReference type="ARBA" id="ARBA00022723"/>
    </source>
</evidence>
<evidence type="ECO:0000259" key="13">
    <source>
        <dbReference type="Pfam" id="PF00438"/>
    </source>
</evidence>
<dbReference type="InterPro" id="IPR002133">
    <property type="entry name" value="S-AdoMet_synthetase"/>
</dbReference>
<feature type="binding site" description="in other chain" evidence="10">
    <location>
        <position position="278"/>
    </location>
    <ligand>
        <name>L-methionine</name>
        <dbReference type="ChEBI" id="CHEBI:57844"/>
        <note>ligand shared between two neighboring subunits</note>
    </ligand>
</feature>
<dbReference type="NCBIfam" id="TIGR01034">
    <property type="entry name" value="metK"/>
    <property type="match status" value="1"/>
</dbReference>
<feature type="binding site" evidence="10">
    <location>
        <position position="270"/>
    </location>
    <ligand>
        <name>ATP</name>
        <dbReference type="ChEBI" id="CHEBI:30616"/>
        <note>ligand shared between two neighboring subunits</note>
    </ligand>
</feature>
<dbReference type="PANTHER" id="PTHR11964">
    <property type="entry name" value="S-ADENOSYLMETHIONINE SYNTHETASE"/>
    <property type="match status" value="1"/>
</dbReference>
<comment type="catalytic activity">
    <reaction evidence="10">
        <text>L-methionine + ATP + H2O = S-adenosyl-L-methionine + phosphate + diphosphate</text>
        <dbReference type="Rhea" id="RHEA:21080"/>
        <dbReference type="ChEBI" id="CHEBI:15377"/>
        <dbReference type="ChEBI" id="CHEBI:30616"/>
        <dbReference type="ChEBI" id="CHEBI:33019"/>
        <dbReference type="ChEBI" id="CHEBI:43474"/>
        <dbReference type="ChEBI" id="CHEBI:57844"/>
        <dbReference type="ChEBI" id="CHEBI:59789"/>
        <dbReference type="EC" id="2.5.1.6"/>
    </reaction>
</comment>
<dbReference type="EC" id="2.5.1.6" evidence="10"/>
<dbReference type="PIRSF" id="PIRSF000497">
    <property type="entry name" value="MAT"/>
    <property type="match status" value="1"/>
</dbReference>
<comment type="pathway">
    <text evidence="1 10">Amino-acid biosynthesis; S-adenosyl-L-methionine biosynthesis; S-adenosyl-L-methionine from L-methionine: step 1/1.</text>
</comment>
<evidence type="ECO:0000259" key="14">
    <source>
        <dbReference type="Pfam" id="PF02772"/>
    </source>
</evidence>
<evidence type="ECO:0000256" key="11">
    <source>
        <dbReference type="RuleBase" id="RU000542"/>
    </source>
</evidence>
<keyword evidence="5 10" id="KW-0479">Metal-binding</keyword>
<dbReference type="FunFam" id="3.30.300.10:FF:000003">
    <property type="entry name" value="S-adenosylmethionine synthase"/>
    <property type="match status" value="1"/>
</dbReference>
<dbReference type="FunFam" id="3.30.300.10:FF:000004">
    <property type="entry name" value="S-adenosylmethionine synthase"/>
    <property type="match status" value="1"/>
</dbReference>
<dbReference type="InterPro" id="IPR022628">
    <property type="entry name" value="S-AdoMet_synt_N"/>
</dbReference>
<dbReference type="KEGG" id="cint:HZF06_19395"/>
<feature type="binding site" evidence="10">
    <location>
        <position position="247"/>
    </location>
    <ligand>
        <name>ATP</name>
        <dbReference type="ChEBI" id="CHEBI:30616"/>
        <note>ligand shared between two neighboring subunits</note>
    </ligand>
</feature>
<protein>
    <recommendedName>
        <fullName evidence="10">S-adenosylmethionine synthase</fullName>
        <shortName evidence="10">AdoMet synthase</shortName>
        <ecNumber evidence="10">2.5.1.6</ecNumber>
    </recommendedName>
    <alternativeName>
        <fullName evidence="10">MAT</fullName>
    </alternativeName>
    <alternativeName>
        <fullName evidence="10">Methionine adenosyltransferase</fullName>
    </alternativeName>
</protein>
<keyword evidence="7 10" id="KW-0067">ATP-binding</keyword>
<evidence type="ECO:0000256" key="6">
    <source>
        <dbReference type="ARBA" id="ARBA00022741"/>
    </source>
</evidence>
<feature type="binding site" description="in other chain" evidence="10">
    <location>
        <begin position="238"/>
        <end position="239"/>
    </location>
    <ligand>
        <name>ATP</name>
        <dbReference type="ChEBI" id="CHEBI:30616"/>
        <note>ligand shared between two neighboring subunits</note>
    </ligand>
</feature>
<reference evidence="16 17" key="1">
    <citation type="submission" date="2020-07" db="EMBL/GenBank/DDBJ databases">
        <title>Electron transfer.</title>
        <authorList>
            <person name="Huang L."/>
            <person name="Liu X."/>
            <person name="Zhou S."/>
        </authorList>
    </citation>
    <scope>NUCLEOTIDE SEQUENCE [LARGE SCALE GENOMIC DNA]</scope>
    <source>
        <strain evidence="16 17">Lx1</strain>
    </source>
</reference>
<dbReference type="Pfam" id="PF02773">
    <property type="entry name" value="S-AdoMet_synt_C"/>
    <property type="match status" value="1"/>
</dbReference>
<dbReference type="InterPro" id="IPR022629">
    <property type="entry name" value="S-AdoMet_synt_central"/>
</dbReference>
<dbReference type="GO" id="GO:0004478">
    <property type="term" value="F:methionine adenosyltransferase activity"/>
    <property type="evidence" value="ECO:0007669"/>
    <property type="project" value="UniProtKB-UniRule"/>
</dbReference>
<feature type="binding site" evidence="10">
    <location>
        <position position="16"/>
    </location>
    <ligand>
        <name>Mg(2+)</name>
        <dbReference type="ChEBI" id="CHEBI:18420"/>
    </ligand>
</feature>
<sequence length="391" mass="42947">MKRLFTSESVTEGHPDKICDQISDSVLDAIFEQDPNARVACETAVTTGMVMVMGEISTKCYVDIPKVVRQTIREIGYDRAKYGFDCDTCAVLTTIDEQSSDIAQGVDEALESREGEMDKIDAVGAGDQGMMFGFATNETPELMPAPIAMAHRLSRRLSEVRKNGTLEYLRPDGKTQVTVEYDDNKVKRIDAIVVSTQHGPEVSQEQIKSDILEHVIKAVIPAELLDENTKYYINPTGRFVIGGPQGDAGLTGRKIIVDTYGGYGRHGGGAFSGKDPTKVDRSAAYAARWVAKNLVAAGVADKLEIEVAYAIGVAKPVSIEVDTFGTAKIADDKIIDIINKVFDLRPGAIIRDLDLRRPIYKKTAAYGHFGRTDVELPWEQLTRVEEIKKLI</sequence>
<feature type="region of interest" description="Flexible loop" evidence="10">
    <location>
        <begin position="98"/>
        <end position="108"/>
    </location>
</feature>
<dbReference type="Proteomes" id="UP000512286">
    <property type="component" value="Chromosome"/>
</dbReference>
<feature type="binding site" description="in other chain" evidence="10">
    <location>
        <position position="98"/>
    </location>
    <ligand>
        <name>L-methionine</name>
        <dbReference type="ChEBI" id="CHEBI:57844"/>
        <note>ligand shared between two neighboring subunits</note>
    </ligand>
</feature>
<comment type="subunit">
    <text evidence="10">Homotetramer; dimer of dimers.</text>
</comment>
<dbReference type="UniPathway" id="UPA00315">
    <property type="reaction ID" value="UER00080"/>
</dbReference>
<evidence type="ECO:0000256" key="12">
    <source>
        <dbReference type="RuleBase" id="RU004462"/>
    </source>
</evidence>
<feature type="binding site" description="in other chain" evidence="10">
    <location>
        <begin position="253"/>
        <end position="254"/>
    </location>
    <ligand>
        <name>ATP</name>
        <dbReference type="ChEBI" id="CHEBI:30616"/>
        <note>ligand shared between two neighboring subunits</note>
    </ligand>
</feature>
<comment type="cofactor">
    <cofactor evidence="10">
        <name>Mg(2+)</name>
        <dbReference type="ChEBI" id="CHEBI:18420"/>
    </cofactor>
    <text evidence="10">Binds 2 divalent ions per subunit.</text>
</comment>
<comment type="subcellular location">
    <subcellularLocation>
        <location evidence="10 11">Cytoplasm</location>
    </subcellularLocation>
</comment>
<feature type="binding site" evidence="10">
    <location>
        <position position="247"/>
    </location>
    <ligand>
        <name>L-methionine</name>
        <dbReference type="ChEBI" id="CHEBI:57844"/>
        <note>ligand shared between two neighboring subunits</note>
    </ligand>
</feature>
<evidence type="ECO:0000256" key="2">
    <source>
        <dbReference type="ARBA" id="ARBA00009685"/>
    </source>
</evidence>
<proteinExistence type="inferred from homology"/>
<dbReference type="InterPro" id="IPR022636">
    <property type="entry name" value="S-AdoMet_synthetase_sfam"/>
</dbReference>
<dbReference type="GO" id="GO:0005524">
    <property type="term" value="F:ATP binding"/>
    <property type="evidence" value="ECO:0007669"/>
    <property type="project" value="UniProtKB-UniRule"/>
</dbReference>
<dbReference type="SUPFAM" id="SSF55973">
    <property type="entry name" value="S-adenosylmethionine synthetase"/>
    <property type="match status" value="3"/>
</dbReference>
<dbReference type="GO" id="GO:0006730">
    <property type="term" value="P:one-carbon metabolic process"/>
    <property type="evidence" value="ECO:0007669"/>
    <property type="project" value="UniProtKB-KW"/>
</dbReference>